<reference evidence="1 2" key="1">
    <citation type="submission" date="2023-07" db="EMBL/GenBank/DDBJ databases">
        <title>Sequencing the genomes of 1000 actinobacteria strains.</title>
        <authorList>
            <person name="Klenk H.-P."/>
        </authorList>
    </citation>
    <scope>NUCLEOTIDE SEQUENCE [LARGE SCALE GENOMIC DNA]</scope>
    <source>
        <strain evidence="1 2">DSM 45805</strain>
    </source>
</reference>
<dbReference type="EMBL" id="JAUSUT010000001">
    <property type="protein sequence ID" value="MDQ0383119.1"/>
    <property type="molecule type" value="Genomic_DNA"/>
</dbReference>
<proteinExistence type="predicted"/>
<organism evidence="1 2">
    <name type="scientific">Amycolatopsis thermophila</name>
    <dbReference type="NCBI Taxonomy" id="206084"/>
    <lineage>
        <taxon>Bacteria</taxon>
        <taxon>Bacillati</taxon>
        <taxon>Actinomycetota</taxon>
        <taxon>Actinomycetes</taxon>
        <taxon>Pseudonocardiales</taxon>
        <taxon>Pseudonocardiaceae</taxon>
        <taxon>Amycolatopsis</taxon>
    </lineage>
</organism>
<gene>
    <name evidence="1" type="ORF">FB470_007113</name>
</gene>
<accession>A0ABU0F695</accession>
<name>A0ABU0F695_9PSEU</name>
<comment type="caution">
    <text evidence="1">The sequence shown here is derived from an EMBL/GenBank/DDBJ whole genome shotgun (WGS) entry which is preliminary data.</text>
</comment>
<keyword evidence="2" id="KW-1185">Reference proteome</keyword>
<protein>
    <submittedName>
        <fullName evidence="1">Uncharacterized protein</fullName>
    </submittedName>
</protein>
<sequence>MPVTRCAECGAPAQPHSCAELFDVVLALDHSRRPPWGPLHAVTVACFLLQHPRRTPAAAHPLQAVLHAYLDGGLDAVSSLTERRRRANNHRNRGAAIPGGAPAPARTTYSVTIADVAQDGTFPAAGFADRVAAWARAVLDD</sequence>
<dbReference type="RefSeq" id="WP_306998876.1">
    <property type="nucleotide sequence ID" value="NZ_JAUSUT010000001.1"/>
</dbReference>
<evidence type="ECO:0000313" key="2">
    <source>
        <dbReference type="Proteomes" id="UP001229651"/>
    </source>
</evidence>
<dbReference type="Pfam" id="PF19371">
    <property type="entry name" value="DUF5946"/>
    <property type="match status" value="1"/>
</dbReference>
<dbReference type="Proteomes" id="UP001229651">
    <property type="component" value="Unassembled WGS sequence"/>
</dbReference>
<evidence type="ECO:0000313" key="1">
    <source>
        <dbReference type="EMBL" id="MDQ0383119.1"/>
    </source>
</evidence>
<dbReference type="InterPro" id="IPR045990">
    <property type="entry name" value="DUF5946"/>
</dbReference>